<dbReference type="NCBIfam" id="TIGR01462">
    <property type="entry name" value="greA"/>
    <property type="match status" value="1"/>
</dbReference>
<comment type="caution">
    <text evidence="10">The sequence shown here is derived from an EMBL/GenBank/DDBJ whole genome shotgun (WGS) entry which is preliminary data.</text>
</comment>
<feature type="domain" description="Transcription elongation factor GreA/GreB C-terminal" evidence="8">
    <location>
        <begin position="98"/>
        <end position="171"/>
    </location>
</feature>
<evidence type="ECO:0000256" key="7">
    <source>
        <dbReference type="ARBA" id="ARBA00030776"/>
    </source>
</evidence>
<dbReference type="InterPro" id="IPR006359">
    <property type="entry name" value="Tscrpt_elong_fac_GreA"/>
</dbReference>
<comment type="function">
    <text evidence="6">Necessary for efficient RNA polymerase transcription elongation past template-encoded arresting sites. The arresting sites in DNA have the property of trapping a certain fraction of elongating RNA polymerases that pass through, resulting in locked ternary complexes. Cleavage of the nascent transcript by cleavage factors such as GreA or GreB allows the resumption of elongation from the new 3'terminus. GreA releases sequences of 2 to 3 nucleotides.</text>
</comment>
<dbReference type="GO" id="GO:0006354">
    <property type="term" value="P:DNA-templated transcription elongation"/>
    <property type="evidence" value="ECO:0007669"/>
    <property type="project" value="TreeGrafter"/>
</dbReference>
<reference evidence="10" key="1">
    <citation type="journal article" date="2015" name="Nature">
        <title>Complex archaea that bridge the gap between prokaryotes and eukaryotes.</title>
        <authorList>
            <person name="Spang A."/>
            <person name="Saw J.H."/>
            <person name="Jorgensen S.L."/>
            <person name="Zaremba-Niedzwiedzka K."/>
            <person name="Martijn J."/>
            <person name="Lind A.E."/>
            <person name="van Eijk R."/>
            <person name="Schleper C."/>
            <person name="Guy L."/>
            <person name="Ettema T.J."/>
        </authorList>
    </citation>
    <scope>NUCLEOTIDE SEQUENCE</scope>
</reference>
<dbReference type="PROSITE" id="PS00830">
    <property type="entry name" value="GREAB_2"/>
    <property type="match status" value="1"/>
</dbReference>
<dbReference type="InterPro" id="IPR028624">
    <property type="entry name" value="Tscrpt_elong_fac_GreA/B"/>
</dbReference>
<dbReference type="InterPro" id="IPR022691">
    <property type="entry name" value="Tscrpt_elong_fac_GreA/B_N"/>
</dbReference>
<feature type="non-terminal residue" evidence="10">
    <location>
        <position position="1"/>
    </location>
</feature>
<dbReference type="InterPro" id="IPR018151">
    <property type="entry name" value="TF_GreA/GreB_CS"/>
</dbReference>
<dbReference type="Gene3D" id="3.10.50.30">
    <property type="entry name" value="Transcription elongation factor, GreA/GreB, C-terminal domain"/>
    <property type="match status" value="1"/>
</dbReference>
<dbReference type="EMBL" id="LAZR01068510">
    <property type="protein sequence ID" value="KKK49499.1"/>
    <property type="molecule type" value="Genomic_DNA"/>
</dbReference>
<dbReference type="SUPFAM" id="SSF46557">
    <property type="entry name" value="GreA transcript cleavage protein, N-terminal domain"/>
    <property type="match status" value="1"/>
</dbReference>
<dbReference type="FunFam" id="1.10.287.180:FF:000001">
    <property type="entry name" value="Transcription elongation factor GreA"/>
    <property type="match status" value="1"/>
</dbReference>
<dbReference type="PANTHER" id="PTHR30437:SF4">
    <property type="entry name" value="TRANSCRIPTION ELONGATION FACTOR GREA"/>
    <property type="match status" value="1"/>
</dbReference>
<dbReference type="PROSITE" id="PS00829">
    <property type="entry name" value="GREAB_1"/>
    <property type="match status" value="1"/>
</dbReference>
<dbReference type="PIRSF" id="PIRSF006092">
    <property type="entry name" value="GreA_GreB"/>
    <property type="match status" value="1"/>
</dbReference>
<dbReference type="NCBIfam" id="NF001263">
    <property type="entry name" value="PRK00226.1-4"/>
    <property type="match status" value="1"/>
</dbReference>
<name>A0A0F8Y5S4_9ZZZZ</name>
<feature type="domain" description="Transcription elongation factor GreA/GreB N-terminal" evidence="9">
    <location>
        <begin position="27"/>
        <end position="90"/>
    </location>
</feature>
<dbReference type="AlphaFoldDB" id="A0A0F8Y5S4"/>
<dbReference type="InterPro" id="IPR001437">
    <property type="entry name" value="Tscrpt_elong_fac_GreA/B_C"/>
</dbReference>
<dbReference type="FunFam" id="3.10.50.30:FF:000001">
    <property type="entry name" value="Transcription elongation factor GreA"/>
    <property type="match status" value="1"/>
</dbReference>
<dbReference type="InterPro" id="IPR036953">
    <property type="entry name" value="GreA/GreB_C_sf"/>
</dbReference>
<comment type="similarity">
    <text evidence="1">Belongs to the GreA/GreB family.</text>
</comment>
<evidence type="ECO:0000256" key="1">
    <source>
        <dbReference type="ARBA" id="ARBA00008213"/>
    </source>
</evidence>
<evidence type="ECO:0000256" key="4">
    <source>
        <dbReference type="ARBA" id="ARBA00023125"/>
    </source>
</evidence>
<evidence type="ECO:0000259" key="8">
    <source>
        <dbReference type="Pfam" id="PF01272"/>
    </source>
</evidence>
<evidence type="ECO:0000313" key="10">
    <source>
        <dbReference type="EMBL" id="KKK49499.1"/>
    </source>
</evidence>
<dbReference type="HAMAP" id="MF_00105">
    <property type="entry name" value="GreA_GreB"/>
    <property type="match status" value="1"/>
</dbReference>
<dbReference type="Pfam" id="PF03449">
    <property type="entry name" value="GreA_GreB_N"/>
    <property type="match status" value="1"/>
</dbReference>
<evidence type="ECO:0000259" key="9">
    <source>
        <dbReference type="Pfam" id="PF03449"/>
    </source>
</evidence>
<dbReference type="NCBIfam" id="NF001264">
    <property type="entry name" value="PRK00226.1-5"/>
    <property type="match status" value="1"/>
</dbReference>
<dbReference type="SUPFAM" id="SSF54534">
    <property type="entry name" value="FKBP-like"/>
    <property type="match status" value="1"/>
</dbReference>
<dbReference type="NCBIfam" id="NF001261">
    <property type="entry name" value="PRK00226.1-2"/>
    <property type="match status" value="1"/>
</dbReference>
<dbReference type="Gene3D" id="1.10.287.180">
    <property type="entry name" value="Transcription elongation factor, GreA/GreB, N-terminal domain"/>
    <property type="match status" value="1"/>
</dbReference>
<dbReference type="InterPro" id="IPR023459">
    <property type="entry name" value="Tscrpt_elong_fac_GreA/B_fam"/>
</dbReference>
<accession>A0A0F8Y5S4</accession>
<dbReference type="PANTHER" id="PTHR30437">
    <property type="entry name" value="TRANSCRIPTION ELONGATION FACTOR GREA"/>
    <property type="match status" value="1"/>
</dbReference>
<evidence type="ECO:0000256" key="3">
    <source>
        <dbReference type="ARBA" id="ARBA00023015"/>
    </source>
</evidence>
<gene>
    <name evidence="10" type="ORF">LCGC14_3134450</name>
</gene>
<dbReference type="Pfam" id="PF01272">
    <property type="entry name" value="GreA_GreB"/>
    <property type="match status" value="1"/>
</dbReference>
<dbReference type="GO" id="GO:0032784">
    <property type="term" value="P:regulation of DNA-templated transcription elongation"/>
    <property type="evidence" value="ECO:0007669"/>
    <property type="project" value="InterPro"/>
</dbReference>
<keyword evidence="4" id="KW-0238">DNA-binding</keyword>
<organism evidence="10">
    <name type="scientific">marine sediment metagenome</name>
    <dbReference type="NCBI Taxonomy" id="412755"/>
    <lineage>
        <taxon>unclassified sequences</taxon>
        <taxon>metagenomes</taxon>
        <taxon>ecological metagenomes</taxon>
    </lineage>
</organism>
<evidence type="ECO:0000256" key="5">
    <source>
        <dbReference type="ARBA" id="ARBA00023163"/>
    </source>
</evidence>
<evidence type="ECO:0000256" key="6">
    <source>
        <dbReference type="ARBA" id="ARBA00024916"/>
    </source>
</evidence>
<proteinExistence type="inferred from homology"/>
<evidence type="ECO:0000256" key="2">
    <source>
        <dbReference type="ARBA" id="ARBA00013729"/>
    </source>
</evidence>
<keyword evidence="3" id="KW-0805">Transcription regulation</keyword>
<dbReference type="InterPro" id="IPR036805">
    <property type="entry name" value="Tscrpt_elong_fac_GreA/B_N_sf"/>
</dbReference>
<dbReference type="GO" id="GO:0070063">
    <property type="term" value="F:RNA polymerase binding"/>
    <property type="evidence" value="ECO:0007669"/>
    <property type="project" value="InterPro"/>
</dbReference>
<keyword evidence="5" id="KW-0804">Transcription</keyword>
<protein>
    <recommendedName>
        <fullName evidence="2">Transcription elongation factor GreA</fullName>
    </recommendedName>
    <alternativeName>
        <fullName evidence="7">Transcript cleavage factor GreA</fullName>
    </alternativeName>
</protein>
<dbReference type="GO" id="GO:0003677">
    <property type="term" value="F:DNA binding"/>
    <property type="evidence" value="ECO:0007669"/>
    <property type="project" value="UniProtKB-KW"/>
</dbReference>
<sequence>EYLVSLLRVETNLGEKTGNYRVINVFYTRLQEELKNLKNVGRPAIIRAIAEAREHGDLSENAEYHAARERQSFVEGRVAELEDKISRAQIIDVSKLDGDAVKFGATVTLADEDTDEKKTYQIVGETESDISAGRLSVASPLARAIIGKTVGDSVEVATPGGAKDYEIVKVKFK</sequence>